<dbReference type="InterPro" id="IPR014048">
    <property type="entry name" value="MethylDNA_cys_MeTrfase_DNA-bd"/>
</dbReference>
<evidence type="ECO:0000256" key="1">
    <source>
        <dbReference type="ARBA" id="ARBA00022763"/>
    </source>
</evidence>
<keyword evidence="4" id="KW-1185">Reference proteome</keyword>
<evidence type="ECO:0000313" key="4">
    <source>
        <dbReference type="Proteomes" id="UP001595823"/>
    </source>
</evidence>
<sequence length="111" mass="12439">MNETDYSWQDDVDRILSSLPDGTWTSYGELGKAVGRGPRQIARYLTHDIVHNAYRVLRSDGRVSDGFHWGNPDSPPVHDVLRDAGVRFSKSLKADPMQKLDSVDLAELLGE</sequence>
<organism evidence="3 4">
    <name type="scientific">Salininema proteolyticum</name>
    <dbReference type="NCBI Taxonomy" id="1607685"/>
    <lineage>
        <taxon>Bacteria</taxon>
        <taxon>Bacillati</taxon>
        <taxon>Actinomycetota</taxon>
        <taxon>Actinomycetes</taxon>
        <taxon>Glycomycetales</taxon>
        <taxon>Glycomycetaceae</taxon>
        <taxon>Salininema</taxon>
    </lineage>
</organism>
<dbReference type="Proteomes" id="UP001595823">
    <property type="component" value="Unassembled WGS sequence"/>
</dbReference>
<proteinExistence type="predicted"/>
<keyword evidence="3" id="KW-0489">Methyltransferase</keyword>
<dbReference type="EC" id="2.1.1.63" evidence="3"/>
<evidence type="ECO:0000259" key="2">
    <source>
        <dbReference type="Pfam" id="PF01035"/>
    </source>
</evidence>
<reference evidence="4" key="1">
    <citation type="journal article" date="2019" name="Int. J. Syst. Evol. Microbiol.">
        <title>The Global Catalogue of Microorganisms (GCM) 10K type strain sequencing project: providing services to taxonomists for standard genome sequencing and annotation.</title>
        <authorList>
            <consortium name="The Broad Institute Genomics Platform"/>
            <consortium name="The Broad Institute Genome Sequencing Center for Infectious Disease"/>
            <person name="Wu L."/>
            <person name="Ma J."/>
        </authorList>
    </citation>
    <scope>NUCLEOTIDE SEQUENCE [LARGE SCALE GENOMIC DNA]</scope>
    <source>
        <strain evidence="4">IBRC-M 10908</strain>
    </source>
</reference>
<evidence type="ECO:0000313" key="3">
    <source>
        <dbReference type="EMBL" id="MFC4335607.1"/>
    </source>
</evidence>
<accession>A0ABV8TY43</accession>
<dbReference type="Pfam" id="PF01035">
    <property type="entry name" value="DNA_binding_1"/>
    <property type="match status" value="1"/>
</dbReference>
<dbReference type="SUPFAM" id="SSF46767">
    <property type="entry name" value="Methylated DNA-protein cysteine methyltransferase, C-terminal domain"/>
    <property type="match status" value="1"/>
</dbReference>
<comment type="caution">
    <text evidence="3">The sequence shown here is derived from an EMBL/GenBank/DDBJ whole genome shotgun (WGS) entry which is preliminary data.</text>
</comment>
<dbReference type="EMBL" id="JBHSDK010000014">
    <property type="protein sequence ID" value="MFC4335607.1"/>
    <property type="molecule type" value="Genomic_DNA"/>
</dbReference>
<keyword evidence="3" id="KW-0808">Transferase</keyword>
<dbReference type="InterPro" id="IPR036217">
    <property type="entry name" value="MethylDNA_cys_MeTrfase_DNAb"/>
</dbReference>
<dbReference type="GO" id="GO:0032259">
    <property type="term" value="P:methylation"/>
    <property type="evidence" value="ECO:0007669"/>
    <property type="project" value="UniProtKB-KW"/>
</dbReference>
<gene>
    <name evidence="3" type="ORF">ACFPET_10390</name>
</gene>
<dbReference type="GO" id="GO:0003908">
    <property type="term" value="F:methylated-DNA-[protein]-cysteine S-methyltransferase activity"/>
    <property type="evidence" value="ECO:0007669"/>
    <property type="project" value="UniProtKB-EC"/>
</dbReference>
<protein>
    <submittedName>
        <fullName evidence="3">MGMT family protein</fullName>
        <ecNumber evidence="3">2.1.1.63</ecNumber>
    </submittedName>
</protein>
<feature type="domain" description="Methylated-DNA-[protein]-cysteine S-methyltransferase DNA binding" evidence="2">
    <location>
        <begin position="8"/>
        <end position="70"/>
    </location>
</feature>
<keyword evidence="1" id="KW-0227">DNA damage</keyword>
<dbReference type="InterPro" id="IPR036388">
    <property type="entry name" value="WH-like_DNA-bd_sf"/>
</dbReference>
<dbReference type="Gene3D" id="1.10.10.10">
    <property type="entry name" value="Winged helix-like DNA-binding domain superfamily/Winged helix DNA-binding domain"/>
    <property type="match status" value="1"/>
</dbReference>
<name>A0ABV8TY43_9ACTN</name>
<dbReference type="RefSeq" id="WP_380620636.1">
    <property type="nucleotide sequence ID" value="NZ_JBHSDK010000014.1"/>
</dbReference>